<sequence>MPTSPNREQSDMSARNIQFEKLLNNDQEVGETTIVQVVVENEKLARIEKRTRLAHKGRLLTKPWQTAAVIVTVLAIFVGFIGENISYLHVTLLVKFFNVIGGLAYWITLPKVITQPYLLYGVTCYMNSRSCDATRNLYCPAGTCICTQNYQWNSATQNCSCGTYTQWTGFTCTSYGSYGYPCNIVSCLPTLKCQTLPTQTYTTAQLTCSCDNTTYLNTAGQCVTKLGYNFTCVTNDYCKDTLGLICDSTSTCQCNTYYYYNGTTCVSNQLGWQACSGTLPCDASRGLTCVSGICQCGNSSVVNSLLYYDNVTTLTCQTKKTYDVSCNYDFQCNTTVGLYCPQNNTGCNCPSISSSGYCDCSLTYFWDGIRCTSQHVFNGTCYGQYECLYTANLVCYLGHCICPGNMVWNTVTANQCACSVGTMWNSTVNTCA</sequence>
<keyword evidence="1" id="KW-0472">Membrane</keyword>
<organism evidence="3 4">
    <name type="scientific">Didymodactylos carnosus</name>
    <dbReference type="NCBI Taxonomy" id="1234261"/>
    <lineage>
        <taxon>Eukaryota</taxon>
        <taxon>Metazoa</taxon>
        <taxon>Spiralia</taxon>
        <taxon>Gnathifera</taxon>
        <taxon>Rotifera</taxon>
        <taxon>Eurotatoria</taxon>
        <taxon>Bdelloidea</taxon>
        <taxon>Philodinida</taxon>
        <taxon>Philodinidae</taxon>
        <taxon>Didymodactylos</taxon>
    </lineage>
</organism>
<proteinExistence type="predicted"/>
<gene>
    <name evidence="2" type="ORF">OVA965_LOCUS34127</name>
    <name evidence="3" type="ORF">TMI583_LOCUS35039</name>
</gene>
<evidence type="ECO:0000313" key="2">
    <source>
        <dbReference type="EMBL" id="CAF1433067.1"/>
    </source>
</evidence>
<comment type="caution">
    <text evidence="3">The sequence shown here is derived from an EMBL/GenBank/DDBJ whole genome shotgun (WGS) entry which is preliminary data.</text>
</comment>
<evidence type="ECO:0000313" key="4">
    <source>
        <dbReference type="Proteomes" id="UP000682733"/>
    </source>
</evidence>
<dbReference type="AlphaFoldDB" id="A0A8S2SJW5"/>
<evidence type="ECO:0008006" key="5">
    <source>
        <dbReference type="Google" id="ProtNLM"/>
    </source>
</evidence>
<evidence type="ECO:0000313" key="3">
    <source>
        <dbReference type="EMBL" id="CAF4230905.1"/>
    </source>
</evidence>
<feature type="transmembrane region" description="Helical" evidence="1">
    <location>
        <begin position="87"/>
        <end position="107"/>
    </location>
</feature>
<keyword evidence="1" id="KW-0812">Transmembrane</keyword>
<dbReference type="Proteomes" id="UP000677228">
    <property type="component" value="Unassembled WGS sequence"/>
</dbReference>
<evidence type="ECO:0000256" key="1">
    <source>
        <dbReference type="SAM" id="Phobius"/>
    </source>
</evidence>
<keyword evidence="1" id="KW-1133">Transmembrane helix</keyword>
<feature type="transmembrane region" description="Helical" evidence="1">
    <location>
        <begin position="59"/>
        <end position="81"/>
    </location>
</feature>
<reference evidence="3" key="1">
    <citation type="submission" date="2021-02" db="EMBL/GenBank/DDBJ databases">
        <authorList>
            <person name="Nowell W R."/>
        </authorList>
    </citation>
    <scope>NUCLEOTIDE SEQUENCE</scope>
</reference>
<accession>A0A8S2SJW5</accession>
<dbReference type="EMBL" id="CAJOBA010050123">
    <property type="protein sequence ID" value="CAF4230905.1"/>
    <property type="molecule type" value="Genomic_DNA"/>
</dbReference>
<name>A0A8S2SJW5_9BILA</name>
<protein>
    <recommendedName>
        <fullName evidence="5">EGF-like domain-containing protein</fullName>
    </recommendedName>
</protein>
<dbReference type="EMBL" id="CAJNOK010028334">
    <property type="protein sequence ID" value="CAF1433067.1"/>
    <property type="molecule type" value="Genomic_DNA"/>
</dbReference>
<dbReference type="Proteomes" id="UP000682733">
    <property type="component" value="Unassembled WGS sequence"/>
</dbReference>